<evidence type="ECO:0000313" key="3">
    <source>
        <dbReference type="Proteomes" id="UP001226762"/>
    </source>
</evidence>
<evidence type="ECO:0000313" key="2">
    <source>
        <dbReference type="EMBL" id="MDQ2088459.1"/>
    </source>
</evidence>
<sequence length="298" mass="32340">MKTWTTILPALVLSLAIGPAQAQDKLEGERPAQAVEALVKQLDEILPRWDESILQQPETADWTADLTLTTVIRSLGARDLAEVAQKAPNGASFLQTKAEALRVDPARGYVRYANRAAAVDLSRKVPPLPEPPEVMERGIEILSRLGLPPGEFAKPQVETQMAAGGSIKAEKPERVDEVYRLLVVGRVINDLPVFGSNALVAMTSKAELQRLRTQWPVFRMEHSDKLLEREVVLLQSAEVLLDHGIAAGDDLRAQLGYAPVADEPGSAYVPVALIAGAVEPTPVMISVPLVSPGDFDER</sequence>
<accession>A0AAE4B3K1</accession>
<dbReference type="RefSeq" id="WP_306733726.1">
    <property type="nucleotide sequence ID" value="NZ_JANHAX010000001.1"/>
</dbReference>
<comment type="caution">
    <text evidence="2">The sequence shown here is derived from an EMBL/GenBank/DDBJ whole genome shotgun (WGS) entry which is preliminary data.</text>
</comment>
<organism evidence="2 3">
    <name type="scientific">Marimonas arenosa</name>
    <dbReference type="NCBI Taxonomy" id="1795305"/>
    <lineage>
        <taxon>Bacteria</taxon>
        <taxon>Pseudomonadati</taxon>
        <taxon>Pseudomonadota</taxon>
        <taxon>Alphaproteobacteria</taxon>
        <taxon>Rhodobacterales</taxon>
        <taxon>Paracoccaceae</taxon>
        <taxon>Marimonas</taxon>
    </lineage>
</organism>
<keyword evidence="1" id="KW-0732">Signal</keyword>
<gene>
    <name evidence="2" type="ORF">NO357_00920</name>
</gene>
<dbReference type="EMBL" id="JANHAX010000001">
    <property type="protein sequence ID" value="MDQ2088459.1"/>
    <property type="molecule type" value="Genomic_DNA"/>
</dbReference>
<proteinExistence type="predicted"/>
<dbReference type="AlphaFoldDB" id="A0AAE4B3K1"/>
<evidence type="ECO:0000256" key="1">
    <source>
        <dbReference type="SAM" id="SignalP"/>
    </source>
</evidence>
<reference evidence="2" key="2">
    <citation type="submission" date="2023-02" db="EMBL/GenBank/DDBJ databases">
        <title>'Rhodoalgimonas zhirmunskyi' gen. nov., isolated from a red alga.</title>
        <authorList>
            <person name="Nedashkovskaya O.I."/>
            <person name="Otstavnykh N.Y."/>
            <person name="Bystritskaya E.P."/>
            <person name="Balabanova L.A."/>
            <person name="Isaeva M.P."/>
        </authorList>
    </citation>
    <scope>NUCLEOTIDE SEQUENCE</scope>
    <source>
        <strain evidence="2">KCTC 52189</strain>
    </source>
</reference>
<feature type="chain" id="PRO_5041990069" evidence="1">
    <location>
        <begin position="23"/>
        <end position="298"/>
    </location>
</feature>
<protein>
    <submittedName>
        <fullName evidence="2">Uncharacterized protein</fullName>
    </submittedName>
</protein>
<reference evidence="2" key="1">
    <citation type="submission" date="2022-07" db="EMBL/GenBank/DDBJ databases">
        <authorList>
            <person name="Otstavnykh N."/>
            <person name="Isaeva M."/>
            <person name="Bystritskaya E."/>
        </authorList>
    </citation>
    <scope>NUCLEOTIDE SEQUENCE</scope>
    <source>
        <strain evidence="2">KCTC 52189</strain>
    </source>
</reference>
<dbReference type="Proteomes" id="UP001226762">
    <property type="component" value="Unassembled WGS sequence"/>
</dbReference>
<feature type="signal peptide" evidence="1">
    <location>
        <begin position="1"/>
        <end position="22"/>
    </location>
</feature>
<keyword evidence="3" id="KW-1185">Reference proteome</keyword>
<name>A0AAE4B3K1_9RHOB</name>